<dbReference type="InterPro" id="IPR046357">
    <property type="entry name" value="PPIase_dom_sf"/>
</dbReference>
<organism evidence="2 3">
    <name type="scientific">Confluentibacter flavum</name>
    <dbReference type="NCBI Taxonomy" id="1909700"/>
    <lineage>
        <taxon>Bacteria</taxon>
        <taxon>Pseudomonadati</taxon>
        <taxon>Bacteroidota</taxon>
        <taxon>Flavobacteriia</taxon>
        <taxon>Flavobacteriales</taxon>
        <taxon>Flavobacteriaceae</taxon>
        <taxon>Confluentibacter</taxon>
    </lineage>
</organism>
<dbReference type="AlphaFoldDB" id="A0A2N3HJS1"/>
<feature type="region of interest" description="Disordered" evidence="1">
    <location>
        <begin position="263"/>
        <end position="289"/>
    </location>
</feature>
<keyword evidence="3" id="KW-1185">Reference proteome</keyword>
<reference evidence="2 3" key="1">
    <citation type="submission" date="2017-12" db="EMBL/GenBank/DDBJ databases">
        <title>Confluentibacter flavum sp. nov., isolated from the saline lake.</title>
        <authorList>
            <person name="Yu L."/>
        </authorList>
    </citation>
    <scope>NUCLEOTIDE SEQUENCE [LARGE SCALE GENOMIC DNA]</scope>
    <source>
        <strain evidence="2 3">3B</strain>
    </source>
</reference>
<sequence length="354" mass="39065">MKLEKNTKKLRMNLGKIGLLILFLALGLLSCKKDDDDVTPVTPPRDRGEQQIIDNDSLIGYLESHYYNSVDFESNPNPSISDLIITKLADGEVVPDGSELLMTAVEPAKTVNFADTDYEFYVLVLNEGGGEDSPTFADNIVVTYEGFTLDNEVFDSAVTPVTLDLTNLISGWRKVLPDFNTAESFVDNDDGTVNFINHGVGVMFLPSGLAYFSNAQTNLSAYSPIVFKFELFQMFQNDHDGDGIPSYLEDLTDDGEFTVNFENANDPDDDDTDGDFNPDYADADDDGDGVLTKNEIEVATVNKPTRQEVLDTSLQTNQVLINKIKKEQDGTYTGTIITFPDTDSDGIPDYLDAK</sequence>
<dbReference type="SUPFAM" id="SSF54534">
    <property type="entry name" value="FKBP-like"/>
    <property type="match status" value="1"/>
</dbReference>
<protein>
    <submittedName>
        <fullName evidence="2">Uncharacterized protein</fullName>
    </submittedName>
</protein>
<dbReference type="Gene3D" id="3.10.50.40">
    <property type="match status" value="1"/>
</dbReference>
<dbReference type="PROSITE" id="PS51257">
    <property type="entry name" value="PROKAR_LIPOPROTEIN"/>
    <property type="match status" value="1"/>
</dbReference>
<gene>
    <name evidence="2" type="ORF">CSW08_09520</name>
</gene>
<feature type="compositionally biased region" description="Acidic residues" evidence="1">
    <location>
        <begin position="265"/>
        <end position="288"/>
    </location>
</feature>
<evidence type="ECO:0000313" key="3">
    <source>
        <dbReference type="Proteomes" id="UP000233435"/>
    </source>
</evidence>
<dbReference type="InterPro" id="IPR018247">
    <property type="entry name" value="EF_Hand_1_Ca_BS"/>
</dbReference>
<dbReference type="OrthoDB" id="1424215at2"/>
<dbReference type="EMBL" id="PJEO01000033">
    <property type="protein sequence ID" value="PKQ45122.1"/>
    <property type="molecule type" value="Genomic_DNA"/>
</dbReference>
<accession>A0A2N3HJS1</accession>
<dbReference type="Proteomes" id="UP000233435">
    <property type="component" value="Unassembled WGS sequence"/>
</dbReference>
<evidence type="ECO:0000313" key="2">
    <source>
        <dbReference type="EMBL" id="PKQ45122.1"/>
    </source>
</evidence>
<dbReference type="GO" id="GO:0003755">
    <property type="term" value="F:peptidyl-prolyl cis-trans isomerase activity"/>
    <property type="evidence" value="ECO:0007669"/>
    <property type="project" value="InterPro"/>
</dbReference>
<dbReference type="PROSITE" id="PS00018">
    <property type="entry name" value="EF_HAND_1"/>
    <property type="match status" value="1"/>
</dbReference>
<comment type="caution">
    <text evidence="2">The sequence shown here is derived from an EMBL/GenBank/DDBJ whole genome shotgun (WGS) entry which is preliminary data.</text>
</comment>
<evidence type="ECO:0000256" key="1">
    <source>
        <dbReference type="SAM" id="MobiDB-lite"/>
    </source>
</evidence>
<proteinExistence type="predicted"/>
<dbReference type="RefSeq" id="WP_106659657.1">
    <property type="nucleotide sequence ID" value="NZ_PJEO01000033.1"/>
</dbReference>
<name>A0A2N3HJS1_9FLAO</name>